<organism evidence="1 2">
    <name type="scientific">Aliicoccus persicus</name>
    <dbReference type="NCBI Taxonomy" id="930138"/>
    <lineage>
        <taxon>Bacteria</taxon>
        <taxon>Bacillati</taxon>
        <taxon>Bacillota</taxon>
        <taxon>Bacilli</taxon>
        <taxon>Bacillales</taxon>
        <taxon>Staphylococcaceae</taxon>
        <taxon>Aliicoccus</taxon>
    </lineage>
</organism>
<dbReference type="Proteomes" id="UP000243605">
    <property type="component" value="Unassembled WGS sequence"/>
</dbReference>
<dbReference type="RefSeq" id="WP_091472616.1">
    <property type="nucleotide sequence ID" value="NZ_FOIT01000001.1"/>
</dbReference>
<evidence type="ECO:0008006" key="3">
    <source>
        <dbReference type="Google" id="ProtNLM"/>
    </source>
</evidence>
<accession>A0A662Z026</accession>
<name>A0A662Z026_9STAP</name>
<dbReference type="OrthoDB" id="2139078at2"/>
<protein>
    <recommendedName>
        <fullName evidence="3">NlpC/P60 family protein</fullName>
    </recommendedName>
</protein>
<sequence length="289" mass="34512">MRIKPTHNNLQEWIEIYVPEKDLFFLPEDGLSEIDLSGVIIMPTDEFFNHSTYKQINYVNSYLYWNIKNAHYVIIAEKNWIERISAEERKLIFSYQINSKRGLVVPITFVDEIDKIPSDYIINQNIIIQSAMWEKLERSVKEQLLSKMVFEWWDDGDCKPLPNSMYSFLNPYANTFSNKQGANCLAAVLFAISGGKQEWFIHEWIYQKSFIETLKQYKYYEFTGDCIKKDDVVVWQDKNQVIQHAAYYIGDGLFFNKDGQTIFNPWKIIKEEHLYKYWEHLTPIIYRIK</sequence>
<evidence type="ECO:0000313" key="2">
    <source>
        <dbReference type="Proteomes" id="UP000243605"/>
    </source>
</evidence>
<gene>
    <name evidence="1" type="ORF">SAMN05192557_0058</name>
</gene>
<evidence type="ECO:0000313" key="1">
    <source>
        <dbReference type="EMBL" id="SEV80119.1"/>
    </source>
</evidence>
<dbReference type="AlphaFoldDB" id="A0A662Z026"/>
<dbReference type="EMBL" id="FOIT01000001">
    <property type="protein sequence ID" value="SEV80119.1"/>
    <property type="molecule type" value="Genomic_DNA"/>
</dbReference>
<keyword evidence="2" id="KW-1185">Reference proteome</keyword>
<proteinExistence type="predicted"/>
<reference evidence="1 2" key="1">
    <citation type="submission" date="2016-10" db="EMBL/GenBank/DDBJ databases">
        <authorList>
            <person name="Varghese N."/>
            <person name="Submissions S."/>
        </authorList>
    </citation>
    <scope>NUCLEOTIDE SEQUENCE [LARGE SCALE GENOMIC DNA]</scope>
    <source>
        <strain evidence="1 2">IBRC-M10081</strain>
    </source>
</reference>